<evidence type="ECO:0000313" key="3">
    <source>
        <dbReference type="Proteomes" id="UP000831537"/>
    </source>
</evidence>
<organism evidence="2 3">
    <name type="scientific">Gracilibacillus salinarum</name>
    <dbReference type="NCBI Taxonomy" id="2932255"/>
    <lineage>
        <taxon>Bacteria</taxon>
        <taxon>Bacillati</taxon>
        <taxon>Bacillota</taxon>
        <taxon>Bacilli</taxon>
        <taxon>Bacillales</taxon>
        <taxon>Bacillaceae</taxon>
        <taxon>Gracilibacillus</taxon>
    </lineage>
</organism>
<dbReference type="EMBL" id="CP095071">
    <property type="protein sequence ID" value="UOQ84736.1"/>
    <property type="molecule type" value="Genomic_DNA"/>
</dbReference>
<evidence type="ECO:0000313" key="2">
    <source>
        <dbReference type="EMBL" id="UOQ84736.1"/>
    </source>
</evidence>
<keyword evidence="1" id="KW-0472">Membrane</keyword>
<dbReference type="RefSeq" id="WP_244742908.1">
    <property type="nucleotide sequence ID" value="NZ_CP095071.1"/>
</dbReference>
<keyword evidence="1" id="KW-0812">Transmembrane</keyword>
<gene>
    <name evidence="2" type="ORF">MUN87_19080</name>
</gene>
<dbReference type="Proteomes" id="UP000831537">
    <property type="component" value="Chromosome"/>
</dbReference>
<feature type="transmembrane region" description="Helical" evidence="1">
    <location>
        <begin position="12"/>
        <end position="39"/>
    </location>
</feature>
<protein>
    <recommendedName>
        <fullName evidence="4">YtzI protein</fullName>
    </recommendedName>
</protein>
<name>A0ABY4GKI5_9BACI</name>
<evidence type="ECO:0008006" key="4">
    <source>
        <dbReference type="Google" id="ProtNLM"/>
    </source>
</evidence>
<keyword evidence="3" id="KW-1185">Reference proteome</keyword>
<accession>A0ABY4GKI5</accession>
<reference evidence="2 3" key="1">
    <citation type="submission" date="2022-04" db="EMBL/GenBank/DDBJ databases">
        <title>Gracilibacillus sp. isolated from saltern.</title>
        <authorList>
            <person name="Won M."/>
            <person name="Lee C.-M."/>
            <person name="Woen H.-Y."/>
            <person name="Kwon S.-W."/>
        </authorList>
    </citation>
    <scope>NUCLEOTIDE SEQUENCE [LARGE SCALE GENOMIC DNA]</scope>
    <source>
        <strain evidence="2 3">SSPM10-3</strain>
    </source>
</reference>
<evidence type="ECO:0000256" key="1">
    <source>
        <dbReference type="SAM" id="Phobius"/>
    </source>
</evidence>
<sequence length="56" mass="6621">MKERMKELGWKKILLYSVISIILLVIIGFTIIFGALLILDQFDDRYQEPVSYELED</sequence>
<keyword evidence="1" id="KW-1133">Transmembrane helix</keyword>
<proteinExistence type="predicted"/>